<dbReference type="AlphaFoldDB" id="A0A1G8SJS7"/>
<feature type="compositionally biased region" description="Polar residues" evidence="1">
    <location>
        <begin position="345"/>
        <end position="354"/>
    </location>
</feature>
<dbReference type="PANTHER" id="PTHR24020:SF20">
    <property type="entry name" value="PH DOMAIN-CONTAINING PROTEIN"/>
    <property type="match status" value="1"/>
</dbReference>
<feature type="region of interest" description="Disordered" evidence="1">
    <location>
        <begin position="334"/>
        <end position="354"/>
    </location>
</feature>
<evidence type="ECO:0000313" key="3">
    <source>
        <dbReference type="EMBL" id="SDJ29489.1"/>
    </source>
</evidence>
<dbReference type="Pfam" id="PF00092">
    <property type="entry name" value="VWA"/>
    <property type="match status" value="1"/>
</dbReference>
<feature type="non-terminal residue" evidence="3">
    <location>
        <position position="1"/>
    </location>
</feature>
<organism evidence="3 4">
    <name type="scientific">Halovenus aranensis</name>
    <dbReference type="NCBI Taxonomy" id="890420"/>
    <lineage>
        <taxon>Archaea</taxon>
        <taxon>Methanobacteriati</taxon>
        <taxon>Methanobacteriota</taxon>
        <taxon>Stenosarchaea group</taxon>
        <taxon>Halobacteria</taxon>
        <taxon>Halobacteriales</taxon>
        <taxon>Haloarculaceae</taxon>
        <taxon>Halovenus</taxon>
    </lineage>
</organism>
<dbReference type="InterPro" id="IPR050525">
    <property type="entry name" value="ECM_Assembly_Org"/>
</dbReference>
<dbReference type="Gene3D" id="3.40.50.410">
    <property type="entry name" value="von Willebrand factor, type A domain"/>
    <property type="match status" value="1"/>
</dbReference>
<proteinExistence type="predicted"/>
<gene>
    <name evidence="3" type="ORF">SAMN05216226_1021</name>
</gene>
<dbReference type="RefSeq" id="WP_143414102.1">
    <property type="nucleotide sequence ID" value="NZ_FNFC01000002.1"/>
</dbReference>
<evidence type="ECO:0000313" key="4">
    <source>
        <dbReference type="Proteomes" id="UP000198856"/>
    </source>
</evidence>
<protein>
    <submittedName>
        <fullName evidence="3">von Willebrand factor type A domain-containing protein</fullName>
    </submittedName>
</protein>
<dbReference type="InterPro" id="IPR036465">
    <property type="entry name" value="vWFA_dom_sf"/>
</dbReference>
<dbReference type="Proteomes" id="UP000198856">
    <property type="component" value="Unassembled WGS sequence"/>
</dbReference>
<sequence>EMGVRTVTEGVSADDGPLIDDEVVVTADVDGDCFVQATPTCPDCTTPDPGTDDFDVSIESVDNSGFPTVEVTARIDTTAGGNGDLDASNFGICEETVDGLGDGFCGQTIQAVRFGGEQEETLADIMFVLDTSGSMIGSKIDSAKDGAIQLVGGDTDRTNDANAGGFDPTVNAGLVEFDGDATLVSPLGTDQNQLEDDIAGLTGGGTTDLGAGISTANTELQNSQSNRANAPDFMIVLGNGDTSNGAGPADTAKNNGTTIFGIAYGDGASVTDFEDISGEVPSDPNYQDYTFDADQDDITTIFDEIGQEIFGTYTIEYETANFATDGTDRNVRVYVDDPSAGDADTTGSYTSPSS</sequence>
<evidence type="ECO:0000256" key="1">
    <source>
        <dbReference type="SAM" id="MobiDB-lite"/>
    </source>
</evidence>
<dbReference type="OrthoDB" id="325417at2157"/>
<dbReference type="PANTHER" id="PTHR24020">
    <property type="entry name" value="COLLAGEN ALPHA"/>
    <property type="match status" value="1"/>
</dbReference>
<accession>A0A1G8SJS7</accession>
<dbReference type="CDD" id="cd00198">
    <property type="entry name" value="vWFA"/>
    <property type="match status" value="1"/>
</dbReference>
<reference evidence="3 4" key="1">
    <citation type="submission" date="2016-10" db="EMBL/GenBank/DDBJ databases">
        <authorList>
            <person name="de Groot N.N."/>
        </authorList>
    </citation>
    <scope>NUCLEOTIDE SEQUENCE [LARGE SCALE GENOMIC DNA]</scope>
    <source>
        <strain evidence="3 4">IBRC-M10015</strain>
    </source>
</reference>
<dbReference type="STRING" id="890420.SAMN05216226_1021"/>
<dbReference type="InterPro" id="IPR002035">
    <property type="entry name" value="VWF_A"/>
</dbReference>
<dbReference type="SMART" id="SM00327">
    <property type="entry name" value="VWA"/>
    <property type="match status" value="1"/>
</dbReference>
<evidence type="ECO:0000259" key="2">
    <source>
        <dbReference type="PROSITE" id="PS50234"/>
    </source>
</evidence>
<dbReference type="SUPFAM" id="SSF53300">
    <property type="entry name" value="vWA-like"/>
    <property type="match status" value="1"/>
</dbReference>
<dbReference type="EMBL" id="FNFC01000002">
    <property type="protein sequence ID" value="SDJ29489.1"/>
    <property type="molecule type" value="Genomic_DNA"/>
</dbReference>
<name>A0A1G8SJS7_9EURY</name>
<feature type="domain" description="VWFA" evidence="2">
    <location>
        <begin position="124"/>
        <end position="305"/>
    </location>
</feature>
<keyword evidence="4" id="KW-1185">Reference proteome</keyword>
<dbReference type="PROSITE" id="PS50234">
    <property type="entry name" value="VWFA"/>
    <property type="match status" value="1"/>
</dbReference>